<dbReference type="Pfam" id="PF26578">
    <property type="entry name" value="LLG1"/>
    <property type="match status" value="1"/>
</dbReference>
<accession>A0AAW2CWT2</accession>
<dbReference type="InterPro" id="IPR039307">
    <property type="entry name" value="LORELEI-like"/>
</dbReference>
<feature type="region of interest" description="Disordered" evidence="6">
    <location>
        <begin position="129"/>
        <end position="172"/>
    </location>
</feature>
<reference evidence="8 9" key="1">
    <citation type="submission" date="2024-01" db="EMBL/GenBank/DDBJ databases">
        <title>A telomere-to-telomere, gap-free genome of sweet tea (Lithocarpus litseifolius).</title>
        <authorList>
            <person name="Zhou J."/>
        </authorList>
    </citation>
    <scope>NUCLEOTIDE SEQUENCE [LARGE SCALE GENOMIC DNA]</scope>
    <source>
        <strain evidence="8">Zhou-2022a</strain>
        <tissue evidence="8">Leaf</tissue>
    </source>
</reference>
<dbReference type="AlphaFoldDB" id="A0AAW2CWT2"/>
<sequence>MGNHNNNSNHNNYLEERFNGRDFLLKRSYSFGFKQNLALERMVMVPATTSPWQYRRGNHAIGKIRRLWQQRRRWVIKKNEITLLHLGLSLIFGAVVSAPTCLQVSEPQSDDSYSQDLLSKPWDSWRSKERRSSSSRCRSHRSSKRKHDSDDSDNDDHGHKKKSSRKITEKERAKYQAKKEWQAWGTNSPLPTMVTDIVDQMKALEIDIDAHMTFGGSGGKLQGYFKVQEDKKHRATYQALGDSEKKLQFFSARQIACRLLGSRGYLCQKCWLPFEDCMCSRVMPCSLWRGMRFWLYMHPKDFLRQNNTGKLLWQVFGVEAATLCLFGITEQEEIMWNTFKHAGKNNVWCLYPNKNATSKSVQDAFGQESSADHKCTQLMTNGDKTLNFILIDGTWSNSNAMFSRLKEQAKSICGAEDLPCISLAPGASAMHKLRPQPSWDRTCTAAAAIGLLSELQLLPEFTSYGLDKRAEAVEDALVALLEALTTRRLRMGRSITRKDCFVFSSGHWSEIEFCLGVTTKSSLNEALACLASSNSTFLSDEIFESRDESTGRVLLQAKKACTENFENKNYTILTARCKGPQYPPVVCCNALKDFACPFADAINDLTTDCASTMFSYINLYGKYPPGLFSNLCREGQLGLNCTDVGTDPDDISYGVHTTVTHSTLQIITAGFIVFLLFHWF</sequence>
<evidence type="ECO:0000313" key="8">
    <source>
        <dbReference type="EMBL" id="KAL0001928.1"/>
    </source>
</evidence>
<organism evidence="8 9">
    <name type="scientific">Lithocarpus litseifolius</name>
    <dbReference type="NCBI Taxonomy" id="425828"/>
    <lineage>
        <taxon>Eukaryota</taxon>
        <taxon>Viridiplantae</taxon>
        <taxon>Streptophyta</taxon>
        <taxon>Embryophyta</taxon>
        <taxon>Tracheophyta</taxon>
        <taxon>Spermatophyta</taxon>
        <taxon>Magnoliopsida</taxon>
        <taxon>eudicotyledons</taxon>
        <taxon>Gunneridae</taxon>
        <taxon>Pentapetalae</taxon>
        <taxon>rosids</taxon>
        <taxon>fabids</taxon>
        <taxon>Fagales</taxon>
        <taxon>Fagaceae</taxon>
        <taxon>Lithocarpus</taxon>
    </lineage>
</organism>
<dbReference type="GO" id="GO:0008033">
    <property type="term" value="P:tRNA processing"/>
    <property type="evidence" value="ECO:0007669"/>
    <property type="project" value="UniProtKB-KW"/>
</dbReference>
<keyword evidence="2" id="KW-0808">Transferase</keyword>
<comment type="caution">
    <text evidence="8">The sequence shown here is derived from an EMBL/GenBank/DDBJ whole genome shotgun (WGS) entry which is preliminary data.</text>
</comment>
<name>A0AAW2CWT2_9ROSI</name>
<evidence type="ECO:0000256" key="4">
    <source>
        <dbReference type="ARBA" id="ARBA00022694"/>
    </source>
</evidence>
<feature type="domain" description="DTW" evidence="7">
    <location>
        <begin position="263"/>
        <end position="493"/>
    </location>
</feature>
<keyword evidence="3" id="KW-0949">S-adenosyl-L-methionine</keyword>
<dbReference type="GO" id="GO:0016432">
    <property type="term" value="F:tRNA-uridine aminocarboxypropyltransferase activity"/>
    <property type="evidence" value="ECO:0007669"/>
    <property type="project" value="UniProtKB-EC"/>
</dbReference>
<dbReference type="Pfam" id="PF03942">
    <property type="entry name" value="DTW"/>
    <property type="match status" value="1"/>
</dbReference>
<dbReference type="PANTHER" id="PTHR31533:SF2">
    <property type="entry name" value="GPI-ANCHORED PROTEIN LLG1"/>
    <property type="match status" value="1"/>
</dbReference>
<evidence type="ECO:0000313" key="9">
    <source>
        <dbReference type="Proteomes" id="UP001459277"/>
    </source>
</evidence>
<evidence type="ECO:0000256" key="1">
    <source>
        <dbReference type="ARBA" id="ARBA00012386"/>
    </source>
</evidence>
<dbReference type="PANTHER" id="PTHR31533">
    <property type="entry name" value="GPI-ANCHORED PROTEIN LLG1-RELATED-RELATED"/>
    <property type="match status" value="1"/>
</dbReference>
<proteinExistence type="predicted"/>
<evidence type="ECO:0000256" key="3">
    <source>
        <dbReference type="ARBA" id="ARBA00022691"/>
    </source>
</evidence>
<comment type="catalytic activity">
    <reaction evidence="5">
        <text>a uridine in tRNA + S-adenosyl-L-methionine = a 3-[(3S)-3-amino-3-carboxypropyl]uridine in tRNA + S-methyl-5'-thioadenosine + H(+)</text>
        <dbReference type="Rhea" id="RHEA:62432"/>
        <dbReference type="Rhea" id="RHEA-COMP:13339"/>
        <dbReference type="Rhea" id="RHEA-COMP:16092"/>
        <dbReference type="ChEBI" id="CHEBI:15378"/>
        <dbReference type="ChEBI" id="CHEBI:17509"/>
        <dbReference type="ChEBI" id="CHEBI:59789"/>
        <dbReference type="ChEBI" id="CHEBI:65315"/>
        <dbReference type="ChEBI" id="CHEBI:82930"/>
        <dbReference type="EC" id="2.5.1.25"/>
    </reaction>
</comment>
<keyword evidence="9" id="KW-1185">Reference proteome</keyword>
<keyword evidence="4" id="KW-0819">tRNA processing</keyword>
<evidence type="ECO:0000259" key="7">
    <source>
        <dbReference type="SMART" id="SM01144"/>
    </source>
</evidence>
<dbReference type="EMBL" id="JAZDWU010000005">
    <property type="protein sequence ID" value="KAL0001928.1"/>
    <property type="molecule type" value="Genomic_DNA"/>
</dbReference>
<dbReference type="InterPro" id="IPR005636">
    <property type="entry name" value="DTW"/>
</dbReference>
<gene>
    <name evidence="8" type="ORF">SO802_015709</name>
</gene>
<protein>
    <recommendedName>
        <fullName evidence="1">tRNA-uridine aminocarboxypropyltransferase</fullName>
        <ecNumber evidence="1">2.5.1.25</ecNumber>
    </recommendedName>
</protein>
<dbReference type="Proteomes" id="UP001459277">
    <property type="component" value="Unassembled WGS sequence"/>
</dbReference>
<feature type="compositionally biased region" description="Basic residues" evidence="6">
    <location>
        <begin position="137"/>
        <end position="146"/>
    </location>
</feature>
<dbReference type="InterPro" id="IPR058888">
    <property type="entry name" value="LLG1-like"/>
</dbReference>
<dbReference type="EC" id="2.5.1.25" evidence="1"/>
<evidence type="ECO:0000256" key="2">
    <source>
        <dbReference type="ARBA" id="ARBA00022679"/>
    </source>
</evidence>
<evidence type="ECO:0000256" key="5">
    <source>
        <dbReference type="ARBA" id="ARBA00048718"/>
    </source>
</evidence>
<evidence type="ECO:0000256" key="6">
    <source>
        <dbReference type="SAM" id="MobiDB-lite"/>
    </source>
</evidence>
<dbReference type="SMART" id="SM01144">
    <property type="entry name" value="DTW"/>
    <property type="match status" value="1"/>
</dbReference>